<dbReference type="InterPro" id="IPR011249">
    <property type="entry name" value="Metalloenz_LuxS/M16"/>
</dbReference>
<dbReference type="GO" id="GO:0046872">
    <property type="term" value="F:metal ion binding"/>
    <property type="evidence" value="ECO:0007669"/>
    <property type="project" value="InterPro"/>
</dbReference>
<dbReference type="InterPro" id="IPR050361">
    <property type="entry name" value="MPP/UQCRC_Complex"/>
</dbReference>
<dbReference type="Pfam" id="PF00675">
    <property type="entry name" value="Peptidase_M16"/>
    <property type="match status" value="1"/>
</dbReference>
<reference evidence="3 4" key="1">
    <citation type="submission" date="2019-10" db="EMBL/GenBank/DDBJ databases">
        <title>Rudanella paleaurantiibacter sp. nov., isolated from sludge.</title>
        <authorList>
            <person name="Xu S.Q."/>
        </authorList>
    </citation>
    <scope>NUCLEOTIDE SEQUENCE [LARGE SCALE GENOMIC DNA]</scope>
    <source>
        <strain evidence="3 4">HX-22-17</strain>
    </source>
</reference>
<feature type="domain" description="Peptidase M16 C-terminal" evidence="2">
    <location>
        <begin position="184"/>
        <end position="358"/>
    </location>
</feature>
<proteinExistence type="predicted"/>
<keyword evidence="4" id="KW-1185">Reference proteome</keyword>
<protein>
    <submittedName>
        <fullName evidence="3">Insulinase family protein</fullName>
    </submittedName>
</protein>
<gene>
    <name evidence="3" type="ORF">F5984_15885</name>
</gene>
<comment type="caution">
    <text evidence="3">The sequence shown here is derived from an EMBL/GenBank/DDBJ whole genome shotgun (WGS) entry which is preliminary data.</text>
</comment>
<dbReference type="Pfam" id="PF05193">
    <property type="entry name" value="Peptidase_M16_C"/>
    <property type="match status" value="1"/>
</dbReference>
<dbReference type="RefSeq" id="WP_152125235.1">
    <property type="nucleotide sequence ID" value="NZ_WELI01000006.1"/>
</dbReference>
<accession>A0A7J5TX22</accession>
<evidence type="ECO:0000259" key="1">
    <source>
        <dbReference type="Pfam" id="PF00675"/>
    </source>
</evidence>
<dbReference type="PANTHER" id="PTHR11851">
    <property type="entry name" value="METALLOPROTEASE"/>
    <property type="match status" value="1"/>
</dbReference>
<dbReference type="InterPro" id="IPR011765">
    <property type="entry name" value="Pept_M16_N"/>
</dbReference>
<sequence>MLLDRTQSPSFQAIHEVRLPAVQSTTLANGLPVHLVSVHQQPVMRIECIFDAGTWYENGQAGAAFFAMKMLAEGTAGHSSAQISEYFDRYGAFLELNAGPDRCSVVVYCLTRHLADVLPMVKEMLTEPVFPEKEFEDLRNITLQNLRVNLEKNAYVAGVLFRENLFGKAHPYGRTQRPEVVEQITRTDIAGHFDRTIRNRPFQVLLAGHVTEAEVALVDHYFGSMTFAGAVTDTEALPERTTSQPVILAEKAESLQSSIRMGRRLFTRDHPDFFPMLVTNELLGGYFGSRLMKNIREEKGFTYGISSNLISFRHEGYFLIGTDVKKEFTQQTLDETRKEIRRLQTELVPADELETVKNFMAGEFVGSLNTPFEIADRYKLILLDGLPTDFLTNYVANIRSVSAETIAQMATRYLTETDLIEVVVGGK</sequence>
<dbReference type="InterPro" id="IPR007863">
    <property type="entry name" value="Peptidase_M16_C"/>
</dbReference>
<dbReference type="AlphaFoldDB" id="A0A7J5TX22"/>
<dbReference type="SUPFAM" id="SSF63411">
    <property type="entry name" value="LuxS/MPP-like metallohydrolase"/>
    <property type="match status" value="2"/>
</dbReference>
<evidence type="ECO:0000313" key="3">
    <source>
        <dbReference type="EMBL" id="KAB7729127.1"/>
    </source>
</evidence>
<organism evidence="3 4">
    <name type="scientific">Rudanella paleaurantiibacter</name>
    <dbReference type="NCBI Taxonomy" id="2614655"/>
    <lineage>
        <taxon>Bacteria</taxon>
        <taxon>Pseudomonadati</taxon>
        <taxon>Bacteroidota</taxon>
        <taxon>Cytophagia</taxon>
        <taxon>Cytophagales</taxon>
        <taxon>Cytophagaceae</taxon>
        <taxon>Rudanella</taxon>
    </lineage>
</organism>
<evidence type="ECO:0000313" key="4">
    <source>
        <dbReference type="Proteomes" id="UP000488299"/>
    </source>
</evidence>
<feature type="domain" description="Peptidase M16 N-terminal" evidence="1">
    <location>
        <begin position="37"/>
        <end position="148"/>
    </location>
</feature>
<dbReference type="EMBL" id="WELI01000006">
    <property type="protein sequence ID" value="KAB7729127.1"/>
    <property type="molecule type" value="Genomic_DNA"/>
</dbReference>
<dbReference type="Gene3D" id="3.30.830.10">
    <property type="entry name" value="Metalloenzyme, LuxS/M16 peptidase-like"/>
    <property type="match status" value="2"/>
</dbReference>
<dbReference type="Proteomes" id="UP000488299">
    <property type="component" value="Unassembled WGS sequence"/>
</dbReference>
<dbReference type="PANTHER" id="PTHR11851:SF224">
    <property type="entry name" value="PROCESSING PROTEASE"/>
    <property type="match status" value="1"/>
</dbReference>
<name>A0A7J5TX22_9BACT</name>
<evidence type="ECO:0000259" key="2">
    <source>
        <dbReference type="Pfam" id="PF05193"/>
    </source>
</evidence>